<dbReference type="PaxDb" id="4081-Solyc04g018050.1.1"/>
<feature type="region of interest" description="Disordered" evidence="1">
    <location>
        <begin position="107"/>
        <end position="129"/>
    </location>
</feature>
<organism evidence="2">
    <name type="scientific">Solanum lycopersicum</name>
    <name type="common">Tomato</name>
    <name type="synonym">Lycopersicon esculentum</name>
    <dbReference type="NCBI Taxonomy" id="4081"/>
    <lineage>
        <taxon>Eukaryota</taxon>
        <taxon>Viridiplantae</taxon>
        <taxon>Streptophyta</taxon>
        <taxon>Embryophyta</taxon>
        <taxon>Tracheophyta</taxon>
        <taxon>Spermatophyta</taxon>
        <taxon>Magnoliopsida</taxon>
        <taxon>eudicotyledons</taxon>
        <taxon>Gunneridae</taxon>
        <taxon>Pentapetalae</taxon>
        <taxon>asterids</taxon>
        <taxon>lamiids</taxon>
        <taxon>Solanales</taxon>
        <taxon>Solanaceae</taxon>
        <taxon>Solanoideae</taxon>
        <taxon>Solaneae</taxon>
        <taxon>Solanum</taxon>
        <taxon>Solanum subgen. Lycopersicon</taxon>
    </lineage>
</organism>
<sequence>MDNITSLIKKFATKVVRIQTINSANASNISMEEAMFANRITVTKLLDSNWSCDIEDKQKIEHPSQPHVENAGHSHTNNSIENVDVGEDTSSSNIRVYARKLKKRRKFLINTDDDGNTDEDTNKNPNLNG</sequence>
<evidence type="ECO:0000313" key="3">
    <source>
        <dbReference type="Proteomes" id="UP000004994"/>
    </source>
</evidence>
<dbReference type="OMA" id="EEAMFAN"/>
<feature type="region of interest" description="Disordered" evidence="1">
    <location>
        <begin position="57"/>
        <end position="91"/>
    </location>
</feature>
<dbReference type="Gramene" id="Solyc04g018050.1.1">
    <property type="protein sequence ID" value="Solyc04g018050.1.1"/>
    <property type="gene ID" value="Solyc04g018050.1"/>
</dbReference>
<dbReference type="InParanoid" id="K4BQK5"/>
<dbReference type="PhylomeDB" id="K4BQK5"/>
<keyword evidence="3" id="KW-1185">Reference proteome</keyword>
<evidence type="ECO:0000313" key="2">
    <source>
        <dbReference type="EnsemblPlants" id="Solyc04g018050.1.1"/>
    </source>
</evidence>
<protein>
    <submittedName>
        <fullName evidence="2">Uncharacterized protein</fullName>
    </submittedName>
</protein>
<accession>K4BQK5</accession>
<evidence type="ECO:0000256" key="1">
    <source>
        <dbReference type="SAM" id="MobiDB-lite"/>
    </source>
</evidence>
<dbReference type="AlphaFoldDB" id="K4BQK5"/>
<dbReference type="HOGENOM" id="CLU_1952609_0_0_1"/>
<reference evidence="2" key="2">
    <citation type="submission" date="2015-06" db="UniProtKB">
        <authorList>
            <consortium name="EnsemblPlants"/>
        </authorList>
    </citation>
    <scope>IDENTIFICATION</scope>
    <source>
        <strain evidence="2">cv. Heinz 1706</strain>
    </source>
</reference>
<dbReference type="Proteomes" id="UP000004994">
    <property type="component" value="Chromosome 4"/>
</dbReference>
<reference evidence="2" key="1">
    <citation type="journal article" date="2012" name="Nature">
        <title>The tomato genome sequence provides insights into fleshy fruit evolution.</title>
        <authorList>
            <consortium name="Tomato Genome Consortium"/>
        </authorList>
    </citation>
    <scope>NUCLEOTIDE SEQUENCE [LARGE SCALE GENOMIC DNA]</scope>
    <source>
        <strain evidence="2">cv. Heinz 1706</strain>
    </source>
</reference>
<dbReference type="EnsemblPlants" id="Solyc04g018050.1.1">
    <property type="protein sequence ID" value="Solyc04g018050.1.1"/>
    <property type="gene ID" value="Solyc04g018050.1"/>
</dbReference>
<proteinExistence type="predicted"/>
<name>K4BQK5_SOLLC</name>